<dbReference type="GO" id="GO:0000139">
    <property type="term" value="C:Golgi membrane"/>
    <property type="evidence" value="ECO:0007669"/>
    <property type="project" value="UniProtKB-SubCell"/>
</dbReference>
<dbReference type="Proteomes" id="UP001153620">
    <property type="component" value="Chromosome 2"/>
</dbReference>
<evidence type="ECO:0000256" key="8">
    <source>
        <dbReference type="ARBA" id="ARBA00023034"/>
    </source>
</evidence>
<keyword evidence="12" id="KW-1185">Reference proteome</keyword>
<dbReference type="GO" id="GO:0006493">
    <property type="term" value="P:protein O-linked glycosylation"/>
    <property type="evidence" value="ECO:0007669"/>
    <property type="project" value="TreeGrafter"/>
</dbReference>
<evidence type="ECO:0000256" key="7">
    <source>
        <dbReference type="ARBA" id="ARBA00022989"/>
    </source>
</evidence>
<evidence type="ECO:0000256" key="10">
    <source>
        <dbReference type="RuleBase" id="RU363063"/>
    </source>
</evidence>
<evidence type="ECO:0000256" key="1">
    <source>
        <dbReference type="ARBA" id="ARBA00004323"/>
    </source>
</evidence>
<dbReference type="AlphaFoldDB" id="A0A9N9WQ95"/>
<name>A0A9N9WQ95_9DIPT</name>
<keyword evidence="7 10" id="KW-1133">Transmembrane helix</keyword>
<dbReference type="GO" id="GO:0016758">
    <property type="term" value="F:hexosyltransferase activity"/>
    <property type="evidence" value="ECO:0007669"/>
    <property type="project" value="InterPro"/>
</dbReference>
<keyword evidence="6 10" id="KW-0735">Signal-anchor</keyword>
<dbReference type="Gene3D" id="3.90.550.50">
    <property type="match status" value="1"/>
</dbReference>
<evidence type="ECO:0000256" key="6">
    <source>
        <dbReference type="ARBA" id="ARBA00022968"/>
    </source>
</evidence>
<dbReference type="EC" id="2.4.1.-" evidence="10"/>
<accession>A0A9N9WQ95</accession>
<dbReference type="EMBL" id="OU895878">
    <property type="protein sequence ID" value="CAG9804677.1"/>
    <property type="molecule type" value="Genomic_DNA"/>
</dbReference>
<evidence type="ECO:0000313" key="11">
    <source>
        <dbReference type="EMBL" id="CAG9804677.1"/>
    </source>
</evidence>
<evidence type="ECO:0000256" key="4">
    <source>
        <dbReference type="ARBA" id="ARBA00022679"/>
    </source>
</evidence>
<proteinExistence type="inferred from homology"/>
<gene>
    <name evidence="11" type="ORF">CHIRRI_LOCUS7557</name>
</gene>
<dbReference type="PANTHER" id="PTHR11214:SF3">
    <property type="entry name" value="BETA-1,3-GALACTOSYLTRANSFERASE 6"/>
    <property type="match status" value="1"/>
</dbReference>
<comment type="similarity">
    <text evidence="2 10">Belongs to the glycosyltransferase 31 family.</text>
</comment>
<evidence type="ECO:0000313" key="12">
    <source>
        <dbReference type="Proteomes" id="UP001153620"/>
    </source>
</evidence>
<reference evidence="11" key="1">
    <citation type="submission" date="2022-01" db="EMBL/GenBank/DDBJ databases">
        <authorList>
            <person name="King R."/>
        </authorList>
    </citation>
    <scope>NUCLEOTIDE SEQUENCE</scope>
</reference>
<dbReference type="PANTHER" id="PTHR11214">
    <property type="entry name" value="BETA-1,3-N-ACETYLGLUCOSAMINYLTRANSFERASE"/>
    <property type="match status" value="1"/>
</dbReference>
<evidence type="ECO:0000256" key="3">
    <source>
        <dbReference type="ARBA" id="ARBA00022676"/>
    </source>
</evidence>
<evidence type="ECO:0000256" key="2">
    <source>
        <dbReference type="ARBA" id="ARBA00008661"/>
    </source>
</evidence>
<comment type="subcellular location">
    <subcellularLocation>
        <location evidence="1 10">Golgi apparatus membrane</location>
        <topology evidence="1 10">Single-pass type II membrane protein</topology>
    </subcellularLocation>
</comment>
<keyword evidence="9 10" id="KW-0472">Membrane</keyword>
<keyword evidence="8 10" id="KW-0333">Golgi apparatus</keyword>
<dbReference type="InterPro" id="IPR002659">
    <property type="entry name" value="Glyco_trans_31"/>
</dbReference>
<keyword evidence="3 10" id="KW-0328">Glycosyltransferase</keyword>
<keyword evidence="4" id="KW-0808">Transferase</keyword>
<organism evidence="11 12">
    <name type="scientific">Chironomus riparius</name>
    <dbReference type="NCBI Taxonomy" id="315576"/>
    <lineage>
        <taxon>Eukaryota</taxon>
        <taxon>Metazoa</taxon>
        <taxon>Ecdysozoa</taxon>
        <taxon>Arthropoda</taxon>
        <taxon>Hexapoda</taxon>
        <taxon>Insecta</taxon>
        <taxon>Pterygota</taxon>
        <taxon>Neoptera</taxon>
        <taxon>Endopterygota</taxon>
        <taxon>Diptera</taxon>
        <taxon>Nematocera</taxon>
        <taxon>Chironomoidea</taxon>
        <taxon>Chironomidae</taxon>
        <taxon>Chironominae</taxon>
        <taxon>Chironomus</taxon>
    </lineage>
</organism>
<evidence type="ECO:0000256" key="9">
    <source>
        <dbReference type="ARBA" id="ARBA00023136"/>
    </source>
</evidence>
<dbReference type="Pfam" id="PF01762">
    <property type="entry name" value="Galactosyl_T"/>
    <property type="match status" value="1"/>
</dbReference>
<protein>
    <recommendedName>
        <fullName evidence="10">Hexosyltransferase</fullName>
        <ecNumber evidence="10">2.4.1.-</ecNumber>
    </recommendedName>
</protein>
<sequence>MNYKKVLSVIAVCTLIAYIVFALIVVVEVVEDRLLQNRKCLRDDLEKFDTNNVTELIFPRSTFMPQRDEIACFVMTTVDHKWARSAIRRTWGKSIKPIFIMNFTESLVNKAIKDEAILFNDMIVINGSISTDNEHLFAMKYFAEYFKISEYFLYVHDDVFINTKNLFNFLNDEILTNVVLGNFGSIPHKSKIISLMSNYLNFPFDSYLNRPDLSAYAAPGSIIKEIFNKLKRVSTSNSNQCTLDLLLKRNFYASKKFLTSRSFIYHPCIVRNNVLVNRLSPSEILDLWYYTSNANACNIF</sequence>
<keyword evidence="5 10" id="KW-0812">Transmembrane</keyword>
<reference evidence="11" key="2">
    <citation type="submission" date="2022-10" db="EMBL/GenBank/DDBJ databases">
        <authorList>
            <consortium name="ENA_rothamsted_submissions"/>
            <consortium name="culmorum"/>
            <person name="King R."/>
        </authorList>
    </citation>
    <scope>NUCLEOTIDE SEQUENCE</scope>
</reference>
<feature type="transmembrane region" description="Helical" evidence="10">
    <location>
        <begin position="6"/>
        <end position="30"/>
    </location>
</feature>
<evidence type="ECO:0000256" key="5">
    <source>
        <dbReference type="ARBA" id="ARBA00022692"/>
    </source>
</evidence>